<name>A0AA37SUK5_9ALTE</name>
<keyword evidence="1" id="KW-0472">Membrane</keyword>
<evidence type="ECO:0000313" key="3">
    <source>
        <dbReference type="Proteomes" id="UP001156601"/>
    </source>
</evidence>
<reference evidence="2" key="1">
    <citation type="journal article" date="2014" name="Int. J. Syst. Evol. Microbiol.">
        <title>Complete genome sequence of Corynebacterium casei LMG S-19264T (=DSM 44701T), isolated from a smear-ripened cheese.</title>
        <authorList>
            <consortium name="US DOE Joint Genome Institute (JGI-PGF)"/>
            <person name="Walter F."/>
            <person name="Albersmeier A."/>
            <person name="Kalinowski J."/>
            <person name="Ruckert C."/>
        </authorList>
    </citation>
    <scope>NUCLEOTIDE SEQUENCE</scope>
    <source>
        <strain evidence="2">NBRC 110023</strain>
    </source>
</reference>
<gene>
    <name evidence="2" type="ORF">GCM10007852_02650</name>
</gene>
<reference evidence="2" key="2">
    <citation type="submission" date="2023-01" db="EMBL/GenBank/DDBJ databases">
        <title>Draft genome sequence of Agaribacter marinus strain NBRC 110023.</title>
        <authorList>
            <person name="Sun Q."/>
            <person name="Mori K."/>
        </authorList>
    </citation>
    <scope>NUCLEOTIDE SEQUENCE</scope>
    <source>
        <strain evidence="2">NBRC 110023</strain>
    </source>
</reference>
<feature type="transmembrane region" description="Helical" evidence="1">
    <location>
        <begin position="12"/>
        <end position="33"/>
    </location>
</feature>
<organism evidence="2 3">
    <name type="scientific">Agaribacter marinus</name>
    <dbReference type="NCBI Taxonomy" id="1431249"/>
    <lineage>
        <taxon>Bacteria</taxon>
        <taxon>Pseudomonadati</taxon>
        <taxon>Pseudomonadota</taxon>
        <taxon>Gammaproteobacteria</taxon>
        <taxon>Alteromonadales</taxon>
        <taxon>Alteromonadaceae</taxon>
        <taxon>Agaribacter</taxon>
    </lineage>
</organism>
<dbReference type="Proteomes" id="UP001156601">
    <property type="component" value="Unassembled WGS sequence"/>
</dbReference>
<comment type="caution">
    <text evidence="2">The sequence shown here is derived from an EMBL/GenBank/DDBJ whole genome shotgun (WGS) entry which is preliminary data.</text>
</comment>
<keyword evidence="1" id="KW-0812">Transmembrane</keyword>
<proteinExistence type="predicted"/>
<keyword evidence="1" id="KW-1133">Transmembrane helix</keyword>
<accession>A0AA37SUK5</accession>
<protein>
    <submittedName>
        <fullName evidence="2">Uncharacterized protein</fullName>
    </submittedName>
</protein>
<keyword evidence="3" id="KW-1185">Reference proteome</keyword>
<dbReference type="EMBL" id="BSOT01000002">
    <property type="protein sequence ID" value="GLR69357.1"/>
    <property type="molecule type" value="Genomic_DNA"/>
</dbReference>
<sequence length="50" mass="5833">MFISPKANNLYIYALLASLISGLIKSTNFNFLIRPKNIFEIIENEIIRFQ</sequence>
<evidence type="ECO:0000313" key="2">
    <source>
        <dbReference type="EMBL" id="GLR69357.1"/>
    </source>
</evidence>
<evidence type="ECO:0000256" key="1">
    <source>
        <dbReference type="SAM" id="Phobius"/>
    </source>
</evidence>
<dbReference type="AlphaFoldDB" id="A0AA37SUK5"/>